<sequence>MAPVVAVIGVKKISGEGAMCTAITAEGAAYCRLPNVSSGSGFRLAFEGTLADANATWRTSSGALRSILLSK</sequence>
<evidence type="ECO:0000313" key="2">
    <source>
        <dbReference type="Proteomes" id="UP000248326"/>
    </source>
</evidence>
<comment type="caution">
    <text evidence="1">The sequence shown here is derived from an EMBL/GenBank/DDBJ whole genome shotgun (WGS) entry which is preliminary data.</text>
</comment>
<dbReference type="RefSeq" id="WP_110888240.1">
    <property type="nucleotide sequence ID" value="NZ_QJSX01000016.1"/>
</dbReference>
<name>A0A318S2K7_9DEIO</name>
<protein>
    <submittedName>
        <fullName evidence="1">Uncharacterized protein</fullName>
    </submittedName>
</protein>
<dbReference type="Proteomes" id="UP000248326">
    <property type="component" value="Unassembled WGS sequence"/>
</dbReference>
<dbReference type="AlphaFoldDB" id="A0A318S2K7"/>
<keyword evidence="2" id="KW-1185">Reference proteome</keyword>
<proteinExistence type="predicted"/>
<dbReference type="EMBL" id="QJSX01000016">
    <property type="protein sequence ID" value="PYE51064.1"/>
    <property type="molecule type" value="Genomic_DNA"/>
</dbReference>
<accession>A0A318S2K7</accession>
<organism evidence="1 2">
    <name type="scientific">Deinococcus yavapaiensis KR-236</name>
    <dbReference type="NCBI Taxonomy" id="694435"/>
    <lineage>
        <taxon>Bacteria</taxon>
        <taxon>Thermotogati</taxon>
        <taxon>Deinococcota</taxon>
        <taxon>Deinococci</taxon>
        <taxon>Deinococcales</taxon>
        <taxon>Deinococcaceae</taxon>
        <taxon>Deinococcus</taxon>
    </lineage>
</organism>
<gene>
    <name evidence="1" type="ORF">DES52_116131</name>
</gene>
<reference evidence="1 2" key="1">
    <citation type="submission" date="2018-06" db="EMBL/GenBank/DDBJ databases">
        <title>Genomic Encyclopedia of Type Strains, Phase IV (KMG-IV): sequencing the most valuable type-strain genomes for metagenomic binning, comparative biology and taxonomic classification.</title>
        <authorList>
            <person name="Goeker M."/>
        </authorList>
    </citation>
    <scope>NUCLEOTIDE SEQUENCE [LARGE SCALE GENOMIC DNA]</scope>
    <source>
        <strain evidence="1 2">DSM 18048</strain>
    </source>
</reference>
<evidence type="ECO:0000313" key="1">
    <source>
        <dbReference type="EMBL" id="PYE51064.1"/>
    </source>
</evidence>